<dbReference type="InterPro" id="IPR001789">
    <property type="entry name" value="Sig_transdc_resp-reg_receiver"/>
</dbReference>
<dbReference type="GO" id="GO:0071111">
    <property type="term" value="F:cyclic-guanylate-specific phosphodiesterase activity"/>
    <property type="evidence" value="ECO:0007669"/>
    <property type="project" value="UniProtKB-EC"/>
</dbReference>
<dbReference type="SMART" id="SM00471">
    <property type="entry name" value="HDc"/>
    <property type="match status" value="1"/>
</dbReference>
<dbReference type="GO" id="GO:0000160">
    <property type="term" value="P:phosphorelay signal transduction system"/>
    <property type="evidence" value="ECO:0007669"/>
    <property type="project" value="InterPro"/>
</dbReference>
<name>A0A517QY43_9PLAN</name>
<dbReference type="InterPro" id="IPR003607">
    <property type="entry name" value="HD/PDEase_dom"/>
</dbReference>
<keyword evidence="4" id="KW-0378">Hydrolase</keyword>
<evidence type="ECO:0000313" key="5">
    <source>
        <dbReference type="Proteomes" id="UP000317318"/>
    </source>
</evidence>
<proteinExistence type="predicted"/>
<gene>
    <name evidence="4" type="primary">rpfG_2</name>
    <name evidence="4" type="ORF">Pan189_08820</name>
</gene>
<dbReference type="Proteomes" id="UP000317318">
    <property type="component" value="Chromosome"/>
</dbReference>
<dbReference type="RefSeq" id="WP_310821061.1">
    <property type="nucleotide sequence ID" value="NZ_CP036268.1"/>
</dbReference>
<dbReference type="Gene3D" id="1.10.3210.10">
    <property type="entry name" value="Hypothetical protein af1432"/>
    <property type="match status" value="1"/>
</dbReference>
<dbReference type="SUPFAM" id="SSF52172">
    <property type="entry name" value="CheY-like"/>
    <property type="match status" value="1"/>
</dbReference>
<evidence type="ECO:0000259" key="3">
    <source>
        <dbReference type="PROSITE" id="PS51832"/>
    </source>
</evidence>
<reference evidence="4 5" key="1">
    <citation type="submission" date="2019-02" db="EMBL/GenBank/DDBJ databases">
        <title>Deep-cultivation of Planctomycetes and their phenomic and genomic characterization uncovers novel biology.</title>
        <authorList>
            <person name="Wiegand S."/>
            <person name="Jogler M."/>
            <person name="Boedeker C."/>
            <person name="Pinto D."/>
            <person name="Vollmers J."/>
            <person name="Rivas-Marin E."/>
            <person name="Kohn T."/>
            <person name="Peeters S.H."/>
            <person name="Heuer A."/>
            <person name="Rast P."/>
            <person name="Oberbeckmann S."/>
            <person name="Bunk B."/>
            <person name="Jeske O."/>
            <person name="Meyerdierks A."/>
            <person name="Storesund J.E."/>
            <person name="Kallscheuer N."/>
            <person name="Luecker S."/>
            <person name="Lage O.M."/>
            <person name="Pohl T."/>
            <person name="Merkel B.J."/>
            <person name="Hornburger P."/>
            <person name="Mueller R.-W."/>
            <person name="Bruemmer F."/>
            <person name="Labrenz M."/>
            <person name="Spormann A.M."/>
            <person name="Op den Camp H."/>
            <person name="Overmann J."/>
            <person name="Amann R."/>
            <person name="Jetten M.S.M."/>
            <person name="Mascher T."/>
            <person name="Medema M.H."/>
            <person name="Devos D.P."/>
            <person name="Kaster A.-K."/>
            <person name="Ovreas L."/>
            <person name="Rohde M."/>
            <person name="Galperin M.Y."/>
            <person name="Jogler C."/>
        </authorList>
    </citation>
    <scope>NUCLEOTIDE SEQUENCE [LARGE SCALE GENOMIC DNA]</scope>
    <source>
        <strain evidence="4 5">Pan189</strain>
    </source>
</reference>
<feature type="domain" description="Response regulatory" evidence="2">
    <location>
        <begin position="25"/>
        <end position="140"/>
    </location>
</feature>
<dbReference type="PANTHER" id="PTHR45228:SF1">
    <property type="entry name" value="CYCLIC DI-GMP PHOSPHODIESTERASE TM_0186"/>
    <property type="match status" value="1"/>
</dbReference>
<dbReference type="Gene3D" id="3.40.50.2300">
    <property type="match status" value="1"/>
</dbReference>
<dbReference type="CDD" id="cd00077">
    <property type="entry name" value="HDc"/>
    <property type="match status" value="1"/>
</dbReference>
<sequence>MSFESPAGLLAPKQAESHVGPTDHSILILTRDDSVGRLAAGYLHHDGYANVTVDAIEAAAGAGEHPGEDGDFDLLIVEAIGDALPEALRDFVTAADRPYLILSRNPSPEARVDALRAGASDVATIPIDPTELLTLTRRTLLQDAERRRWRLKADELEQTVLTRTTELEASRLEVIHCLARASEFRDVDTGNHVTRVGRYSDILADELECDAEIRELIGLAAPLHDIGKIGIPDSILLKPGRLNEEERSRMQAHAAIGEEIARSMSDEVCERYAKFVEIPADVLKSTRSPVLVMAARIAATHHEWWDGKGYPRGLAGEEIPIEGRIVAVADVFDALCSKRPYKPAFPMSKAIEILQEGRGTQFDPAVIDAFISRLDDIIAIRYEWVDE</sequence>
<accession>A0A517QY43</accession>
<dbReference type="PROSITE" id="PS51832">
    <property type="entry name" value="HD_GYP"/>
    <property type="match status" value="1"/>
</dbReference>
<dbReference type="AlphaFoldDB" id="A0A517QY43"/>
<comment type="caution">
    <text evidence="1">Lacks conserved residue(s) required for the propagation of feature annotation.</text>
</comment>
<dbReference type="InterPro" id="IPR011006">
    <property type="entry name" value="CheY-like_superfamily"/>
</dbReference>
<dbReference type="PANTHER" id="PTHR45228">
    <property type="entry name" value="CYCLIC DI-GMP PHOSPHODIESTERASE TM_0186-RELATED"/>
    <property type="match status" value="1"/>
</dbReference>
<dbReference type="KEGG" id="svp:Pan189_08820"/>
<protein>
    <submittedName>
        <fullName evidence="4">Cyclic di-GMP phosphodiesterase response regulator RpfG</fullName>
        <ecNumber evidence="4">3.1.4.52</ecNumber>
    </submittedName>
</protein>
<dbReference type="Pfam" id="PF13487">
    <property type="entry name" value="HD_5"/>
    <property type="match status" value="1"/>
</dbReference>
<feature type="domain" description="HD-GYP" evidence="3">
    <location>
        <begin position="167"/>
        <end position="386"/>
    </location>
</feature>
<dbReference type="EC" id="3.1.4.52" evidence="4"/>
<dbReference type="InterPro" id="IPR052020">
    <property type="entry name" value="Cyclic_di-GMP/3'3'-cGAMP_PDE"/>
</dbReference>
<keyword evidence="5" id="KW-1185">Reference proteome</keyword>
<evidence type="ECO:0000256" key="1">
    <source>
        <dbReference type="PROSITE-ProRule" id="PRU00169"/>
    </source>
</evidence>
<organism evidence="4 5">
    <name type="scientific">Stratiformator vulcanicus</name>
    <dbReference type="NCBI Taxonomy" id="2527980"/>
    <lineage>
        <taxon>Bacteria</taxon>
        <taxon>Pseudomonadati</taxon>
        <taxon>Planctomycetota</taxon>
        <taxon>Planctomycetia</taxon>
        <taxon>Planctomycetales</taxon>
        <taxon>Planctomycetaceae</taxon>
        <taxon>Stratiformator</taxon>
    </lineage>
</organism>
<dbReference type="SUPFAM" id="SSF109604">
    <property type="entry name" value="HD-domain/PDEase-like"/>
    <property type="match status" value="1"/>
</dbReference>
<evidence type="ECO:0000259" key="2">
    <source>
        <dbReference type="PROSITE" id="PS50110"/>
    </source>
</evidence>
<evidence type="ECO:0000313" key="4">
    <source>
        <dbReference type="EMBL" id="QDT36523.1"/>
    </source>
</evidence>
<dbReference type="InterPro" id="IPR037522">
    <property type="entry name" value="HD_GYP_dom"/>
</dbReference>
<dbReference type="PROSITE" id="PS50110">
    <property type="entry name" value="RESPONSE_REGULATORY"/>
    <property type="match status" value="1"/>
</dbReference>
<dbReference type="EMBL" id="CP036268">
    <property type="protein sequence ID" value="QDT36523.1"/>
    <property type="molecule type" value="Genomic_DNA"/>
</dbReference>